<dbReference type="AlphaFoldDB" id="A0A0A8ZYU9"/>
<dbReference type="EMBL" id="GBRH01257933">
    <property type="protein sequence ID" value="JAD39962.1"/>
    <property type="molecule type" value="Transcribed_RNA"/>
</dbReference>
<name>A0A0A8ZYU9_ARUDO</name>
<proteinExistence type="predicted"/>
<reference evidence="2" key="2">
    <citation type="journal article" date="2015" name="Data Brief">
        <title>Shoot transcriptome of the giant reed, Arundo donax.</title>
        <authorList>
            <person name="Barrero R.A."/>
            <person name="Guerrero F.D."/>
            <person name="Moolhuijzen P."/>
            <person name="Goolsby J.A."/>
            <person name="Tidwell J."/>
            <person name="Bellgard S.E."/>
            <person name="Bellgard M.I."/>
        </authorList>
    </citation>
    <scope>NUCLEOTIDE SEQUENCE</scope>
    <source>
        <tissue evidence="2">Shoot tissue taken approximately 20 cm above the soil surface</tissue>
    </source>
</reference>
<evidence type="ECO:0000313" key="2">
    <source>
        <dbReference type="EMBL" id="JAD39962.1"/>
    </source>
</evidence>
<feature type="compositionally biased region" description="Low complexity" evidence="1">
    <location>
        <begin position="1"/>
        <end position="14"/>
    </location>
</feature>
<accession>A0A0A8ZYU9</accession>
<reference evidence="2" key="1">
    <citation type="submission" date="2014-09" db="EMBL/GenBank/DDBJ databases">
        <authorList>
            <person name="Magalhaes I.L.F."/>
            <person name="Oliveira U."/>
            <person name="Santos F.R."/>
            <person name="Vidigal T.H.D.A."/>
            <person name="Brescovit A.D."/>
            <person name="Santos A.J."/>
        </authorList>
    </citation>
    <scope>NUCLEOTIDE SEQUENCE</scope>
    <source>
        <tissue evidence="2">Shoot tissue taken approximately 20 cm above the soil surface</tissue>
    </source>
</reference>
<feature type="region of interest" description="Disordered" evidence="1">
    <location>
        <begin position="1"/>
        <end position="45"/>
    </location>
</feature>
<organism evidence="2">
    <name type="scientific">Arundo donax</name>
    <name type="common">Giant reed</name>
    <name type="synonym">Donax arundinaceus</name>
    <dbReference type="NCBI Taxonomy" id="35708"/>
    <lineage>
        <taxon>Eukaryota</taxon>
        <taxon>Viridiplantae</taxon>
        <taxon>Streptophyta</taxon>
        <taxon>Embryophyta</taxon>
        <taxon>Tracheophyta</taxon>
        <taxon>Spermatophyta</taxon>
        <taxon>Magnoliopsida</taxon>
        <taxon>Liliopsida</taxon>
        <taxon>Poales</taxon>
        <taxon>Poaceae</taxon>
        <taxon>PACMAD clade</taxon>
        <taxon>Arundinoideae</taxon>
        <taxon>Arundineae</taxon>
        <taxon>Arundo</taxon>
    </lineage>
</organism>
<protein>
    <submittedName>
        <fullName evidence="2">Uncharacterized protein</fullName>
    </submittedName>
</protein>
<sequence>MTSALASSPPWSAAFESHTGVKRGRTLADSGPNLPEARARPRHQQ</sequence>
<evidence type="ECO:0000256" key="1">
    <source>
        <dbReference type="SAM" id="MobiDB-lite"/>
    </source>
</evidence>